<dbReference type="EMBL" id="CM026421">
    <property type="protein sequence ID" value="KAG0589337.1"/>
    <property type="molecule type" value="Genomic_DNA"/>
</dbReference>
<name>A0A8T0J1B7_CERPU</name>
<dbReference type="SMART" id="SM00360">
    <property type="entry name" value="RRM"/>
    <property type="match status" value="1"/>
</dbReference>
<dbReference type="InterPro" id="IPR057596">
    <property type="entry name" value="RDRP_core"/>
</dbReference>
<keyword evidence="3 9" id="KW-0808">Transferase</keyword>
<dbReference type="Pfam" id="PF24823">
    <property type="entry name" value="PH_RDR2"/>
    <property type="match status" value="1"/>
</dbReference>
<dbReference type="CDD" id="cd00590">
    <property type="entry name" value="RRM_SF"/>
    <property type="match status" value="1"/>
</dbReference>
<dbReference type="GO" id="GO:0003968">
    <property type="term" value="F:RNA-directed RNA polymerase activity"/>
    <property type="evidence" value="ECO:0007669"/>
    <property type="project" value="UniProtKB-KW"/>
</dbReference>
<keyword evidence="2 9" id="KW-0696">RNA-directed RNA polymerase</keyword>
<evidence type="ECO:0000256" key="9">
    <source>
        <dbReference type="RuleBase" id="RU363098"/>
    </source>
</evidence>
<keyword evidence="4 9" id="KW-0548">Nucleotidyltransferase</keyword>
<dbReference type="Pfam" id="PF26250">
    <property type="entry name" value="RRM_RdRP1_2"/>
    <property type="match status" value="1"/>
</dbReference>
<feature type="domain" description="RRM" evidence="10">
    <location>
        <begin position="4"/>
        <end position="87"/>
    </location>
</feature>
<dbReference type="Gene3D" id="3.30.70.330">
    <property type="match status" value="1"/>
</dbReference>
<organism evidence="11 12">
    <name type="scientific">Ceratodon purpureus</name>
    <name type="common">Fire moss</name>
    <name type="synonym">Dicranum purpureum</name>
    <dbReference type="NCBI Taxonomy" id="3225"/>
    <lineage>
        <taxon>Eukaryota</taxon>
        <taxon>Viridiplantae</taxon>
        <taxon>Streptophyta</taxon>
        <taxon>Embryophyta</taxon>
        <taxon>Bryophyta</taxon>
        <taxon>Bryophytina</taxon>
        <taxon>Bryopsida</taxon>
        <taxon>Dicranidae</taxon>
        <taxon>Pseudoditrichales</taxon>
        <taxon>Ditrichaceae</taxon>
        <taxon>Ceratodon</taxon>
    </lineage>
</organism>
<dbReference type="GO" id="GO:0003723">
    <property type="term" value="F:RNA binding"/>
    <property type="evidence" value="ECO:0007669"/>
    <property type="project" value="UniProtKB-UniRule"/>
</dbReference>
<accession>A0A8T0J1B7</accession>
<dbReference type="InterPro" id="IPR058751">
    <property type="entry name" value="RDRP_helical"/>
</dbReference>
<evidence type="ECO:0000256" key="8">
    <source>
        <dbReference type="PROSITE-ProRule" id="PRU00176"/>
    </source>
</evidence>
<evidence type="ECO:0000313" key="11">
    <source>
        <dbReference type="EMBL" id="KAG0589337.1"/>
    </source>
</evidence>
<dbReference type="PANTHER" id="PTHR23079:SF5">
    <property type="entry name" value="RNA-DEPENDENT RNA POLYMERASE 2"/>
    <property type="match status" value="1"/>
</dbReference>
<dbReference type="GO" id="GO:0030422">
    <property type="term" value="P:siRNA processing"/>
    <property type="evidence" value="ECO:0007669"/>
    <property type="project" value="TreeGrafter"/>
</dbReference>
<comment type="similarity">
    <text evidence="1 9">Belongs to the RdRP family.</text>
</comment>
<keyword evidence="5 8" id="KW-0694">RNA-binding</keyword>
<dbReference type="EC" id="2.7.7.48" evidence="9"/>
<dbReference type="GO" id="GO:0031380">
    <property type="term" value="C:nuclear RNA-directed RNA polymerase complex"/>
    <property type="evidence" value="ECO:0007669"/>
    <property type="project" value="TreeGrafter"/>
</dbReference>
<keyword evidence="6 9" id="KW-0943">RNA-mediated gene silencing</keyword>
<dbReference type="AlphaFoldDB" id="A0A8T0J1B7"/>
<dbReference type="PROSITE" id="PS50102">
    <property type="entry name" value="RRM"/>
    <property type="match status" value="1"/>
</dbReference>
<evidence type="ECO:0000256" key="6">
    <source>
        <dbReference type="ARBA" id="ARBA00023158"/>
    </source>
</evidence>
<evidence type="ECO:0000256" key="4">
    <source>
        <dbReference type="ARBA" id="ARBA00022695"/>
    </source>
</evidence>
<comment type="catalytic activity">
    <reaction evidence="7 9">
        <text>RNA(n) + a ribonucleoside 5'-triphosphate = RNA(n+1) + diphosphate</text>
        <dbReference type="Rhea" id="RHEA:21248"/>
        <dbReference type="Rhea" id="RHEA-COMP:14527"/>
        <dbReference type="Rhea" id="RHEA-COMP:17342"/>
        <dbReference type="ChEBI" id="CHEBI:33019"/>
        <dbReference type="ChEBI" id="CHEBI:61557"/>
        <dbReference type="ChEBI" id="CHEBI:140395"/>
        <dbReference type="EC" id="2.7.7.48"/>
    </reaction>
</comment>
<dbReference type="InterPro" id="IPR012677">
    <property type="entry name" value="Nucleotide-bd_a/b_plait_sf"/>
</dbReference>
<dbReference type="Proteomes" id="UP000822688">
    <property type="component" value="Chromosome 1"/>
</dbReference>
<evidence type="ECO:0000256" key="5">
    <source>
        <dbReference type="ARBA" id="ARBA00022884"/>
    </source>
</evidence>
<proteinExistence type="inferred from homology"/>
<comment type="caution">
    <text evidence="11">The sequence shown here is derived from an EMBL/GenBank/DDBJ whole genome shotgun (WGS) entry which is preliminary data.</text>
</comment>
<dbReference type="SUPFAM" id="SSF54928">
    <property type="entry name" value="RNA-binding domain, RBD"/>
    <property type="match status" value="1"/>
</dbReference>
<dbReference type="InterPro" id="IPR007855">
    <property type="entry name" value="RDRP"/>
</dbReference>
<keyword evidence="12" id="KW-1185">Reference proteome</keyword>
<evidence type="ECO:0000256" key="2">
    <source>
        <dbReference type="ARBA" id="ARBA00022484"/>
    </source>
</evidence>
<gene>
    <name evidence="11" type="ORF">KC19_1G014100</name>
</gene>
<evidence type="ECO:0000256" key="1">
    <source>
        <dbReference type="ARBA" id="ARBA00005762"/>
    </source>
</evidence>
<dbReference type="Pfam" id="PF26252">
    <property type="entry name" value="RdRP_helical"/>
    <property type="match status" value="1"/>
</dbReference>
<dbReference type="Pfam" id="PF05183">
    <property type="entry name" value="RdRP"/>
    <property type="match status" value="1"/>
</dbReference>
<dbReference type="Pfam" id="PF26253">
    <property type="entry name" value="RdRP_head"/>
    <property type="match status" value="1"/>
</dbReference>
<reference evidence="11" key="1">
    <citation type="submission" date="2020-06" db="EMBL/GenBank/DDBJ databases">
        <title>WGS assembly of Ceratodon purpureus strain R40.</title>
        <authorList>
            <person name="Carey S.B."/>
            <person name="Jenkins J."/>
            <person name="Shu S."/>
            <person name="Lovell J.T."/>
            <person name="Sreedasyam A."/>
            <person name="Maumus F."/>
            <person name="Tiley G.P."/>
            <person name="Fernandez-Pozo N."/>
            <person name="Barry K."/>
            <person name="Chen C."/>
            <person name="Wang M."/>
            <person name="Lipzen A."/>
            <person name="Daum C."/>
            <person name="Saski C.A."/>
            <person name="Payton A.C."/>
            <person name="Mcbreen J.C."/>
            <person name="Conrad R.E."/>
            <person name="Kollar L.M."/>
            <person name="Olsson S."/>
            <person name="Huttunen S."/>
            <person name="Landis J.B."/>
            <person name="Wickett N.J."/>
            <person name="Johnson M.G."/>
            <person name="Rensing S.A."/>
            <person name="Grimwood J."/>
            <person name="Schmutz J."/>
            <person name="Mcdaniel S.F."/>
        </authorList>
    </citation>
    <scope>NUCLEOTIDE SEQUENCE</scope>
    <source>
        <strain evidence="11">R40</strain>
    </source>
</reference>
<dbReference type="InterPro" id="IPR058752">
    <property type="entry name" value="RDRP_C_head"/>
</dbReference>
<evidence type="ECO:0000256" key="7">
    <source>
        <dbReference type="ARBA" id="ARBA00048744"/>
    </source>
</evidence>
<protein>
    <recommendedName>
        <fullName evidence="9">RNA-dependent RNA polymerase</fullName>
        <ecNumber evidence="9">2.7.7.48</ecNumber>
    </recommendedName>
</protein>
<dbReference type="InterPro" id="IPR035979">
    <property type="entry name" value="RBD_domain_sf"/>
</dbReference>
<evidence type="ECO:0000259" key="10">
    <source>
        <dbReference type="PROSITE" id="PS50102"/>
    </source>
</evidence>
<dbReference type="InterPro" id="IPR058763">
    <property type="entry name" value="RRM_RDR1/2-like"/>
</dbReference>
<evidence type="ECO:0000256" key="3">
    <source>
        <dbReference type="ARBA" id="ARBA00022679"/>
    </source>
</evidence>
<sequence length="1163" mass="132760">MEKVKTFVSNIPWEARPGDLVTFLERHVGEGTISSVEIQYNKNTLRSLGKGIVHFEDQDAAHKAAELAKRETLRFGSRILRLNVHNNHIVLKPKHNLISLKDCTLTMGCMTQEDTMQVLWSSQPNASTEFDFNSKRLRHVLTMETSRGNFEYKLEFHFKDLVSIEGANLPRAGFDAFLLQLRNPPRLYFRKLMDSSTCSEDLTEIFDNYWSYYKGVKEEPWVRTTDFTPDGSIGQSWAYLLRCPSGVSTKTKNEILSKLAGYRLTSYPSTPRRLVLHTEANSNVRSQTLVPIVDAPLGSNISFDAMFLLNLLVQSGYIIPATLTGAFWYLLYATPVEHVKLALREIWSANSMCYDPADWIRRVDQKYRKPGRQIFNAGSIKPAAGLFYVHRLYITPTKVYCHGPEIDMSNRVTRYHADKIDSFLRVSFVDEDWDSISAGALYSGVGKERSPVYDRILSVMREGVMLAGKKYEFLAFSSSQLREQSFWMFASNDDITAHGIRAWMGDFLDIRNVALCAARMGQCFSTSTATLEVHRDEVEDISDVVRVDPETDIEYNFSDGIGKISKELADKVTRKCGFRRMGVGLTPSAFQIRYGGFKGVVAVDPYSEKKLSLRPSMNKFSSTHIGLEILSWSKYLPCYLNRQVISLLSTLGVPDLVFERMQASVLTQLDAMLDDPVAAIEILQATFSGETHKTATLMLEAGYLPNREPYLKSILEAFRAFQLLNLRTKTKIFVPKGALLMGCLDESAYLNYGEVFLQLTPSSSSGSRQRFNDGLSSFQRYHHGDIMARVVTGTVVIAKNPCVHPGDVRVLKAVDIPSLRHMVNCLVFPQEGHRPHPNECSGSDLDGDLYFVSWDESLIPTSVEDPMDYTPAPKVILDHPVTVEELHEFFVDYIVNDNLGQISNAHVVFCDSEPLKARSPNCIELARLFSVAVDFPKTGVPAIIPYHLRPRDYPDFMEKEDKTTYKSERVIGTLFRSVKEAAKEQFFSLELTRQSMLQNYDLQLQVPGFENYLFDAEYHRHLYDTKLMGLMNQYGIETEAEVMSGNILRLSRHFRKHAGEARQRIRLAVKALIREAQKWFREGIDNENEEDEYYEDDEYYGKDDQFAKASAWYHVTYHPDYLHQDHQYSAVSRTQVYLLSFPWVVCDVLLRIKGSSSMRLRRF</sequence>
<dbReference type="InterPro" id="IPR000504">
    <property type="entry name" value="RRM_dom"/>
</dbReference>
<comment type="function">
    <text evidence="9">Probably involved in the RNA silencing pathway and required for the generation of small interfering RNAs (siRNAs).</text>
</comment>
<dbReference type="InterPro" id="IPR057590">
    <property type="entry name" value="PH_RDR1/2-like"/>
</dbReference>
<dbReference type="PANTHER" id="PTHR23079">
    <property type="entry name" value="RNA-DEPENDENT RNA POLYMERASE"/>
    <property type="match status" value="1"/>
</dbReference>
<evidence type="ECO:0000313" key="12">
    <source>
        <dbReference type="Proteomes" id="UP000822688"/>
    </source>
</evidence>